<accession>A0AAD5DJ84</accession>
<dbReference type="PROSITE" id="PS51318">
    <property type="entry name" value="TAT"/>
    <property type="match status" value="1"/>
</dbReference>
<evidence type="ECO:0000313" key="2">
    <source>
        <dbReference type="Proteomes" id="UP001205105"/>
    </source>
</evidence>
<protein>
    <submittedName>
        <fullName evidence="1">Uncharacterized protein</fullName>
    </submittedName>
</protein>
<keyword evidence="2" id="KW-1185">Reference proteome</keyword>
<proteinExistence type="predicted"/>
<name>A0AAD5DJ84_9CHLO</name>
<dbReference type="PANTHER" id="PTHR47908">
    <property type="match status" value="1"/>
</dbReference>
<dbReference type="InterPro" id="IPR011990">
    <property type="entry name" value="TPR-like_helical_dom_sf"/>
</dbReference>
<reference evidence="1" key="1">
    <citation type="submission" date="2020-11" db="EMBL/GenBank/DDBJ databases">
        <title>Chlorella ohadii genome sequencing and assembly.</title>
        <authorList>
            <person name="Murik O."/>
            <person name="Treves H."/>
            <person name="Kedem I."/>
            <person name="Shotland Y."/>
            <person name="Kaplan A."/>
        </authorList>
    </citation>
    <scope>NUCLEOTIDE SEQUENCE</scope>
    <source>
        <strain evidence="1">1</strain>
    </source>
</reference>
<dbReference type="EMBL" id="JADXDR010000139">
    <property type="protein sequence ID" value="KAI7837956.1"/>
    <property type="molecule type" value="Genomic_DNA"/>
</dbReference>
<sequence>MSCASRETPHHTAATRTQRCFTRRAQPKRRPLSQAAAAGQSRRSLLTGAGGGLALAGGLLAVGGVAAMAAAASADPNALVRQGMNKFRDNDVEGSIEAFDAALAARPAIRPYLWQRGLSLYYVKEYQEGAQQFREDVAVNPNDTEESIWTFLCEAQMVGAEAARQQFLEVGRDPRPVMRAAYECFRTGAQPDAILQAARGDQQGHDAFYALLYVGLWHEAHGDAVAAEAAITQSCSTQYAQQSGDYMAALARVHCLRRGWQA</sequence>
<evidence type="ECO:0000313" key="1">
    <source>
        <dbReference type="EMBL" id="KAI7837956.1"/>
    </source>
</evidence>
<dbReference type="Proteomes" id="UP001205105">
    <property type="component" value="Unassembled WGS sequence"/>
</dbReference>
<organism evidence="1 2">
    <name type="scientific">Chlorella ohadii</name>
    <dbReference type="NCBI Taxonomy" id="2649997"/>
    <lineage>
        <taxon>Eukaryota</taxon>
        <taxon>Viridiplantae</taxon>
        <taxon>Chlorophyta</taxon>
        <taxon>core chlorophytes</taxon>
        <taxon>Trebouxiophyceae</taxon>
        <taxon>Chlorellales</taxon>
        <taxon>Chlorellaceae</taxon>
        <taxon>Chlorella clade</taxon>
        <taxon>Chlorella</taxon>
    </lineage>
</organism>
<dbReference type="SUPFAM" id="SSF48452">
    <property type="entry name" value="TPR-like"/>
    <property type="match status" value="1"/>
</dbReference>
<dbReference type="AlphaFoldDB" id="A0AAD5DJ84"/>
<dbReference type="Gene3D" id="1.25.40.10">
    <property type="entry name" value="Tetratricopeptide repeat domain"/>
    <property type="match status" value="1"/>
</dbReference>
<dbReference type="PANTHER" id="PTHR47908:SF2">
    <property type="entry name" value="TETRATRICOPEPTIDE REPEAT (TPR)-LIKE SUPERFAMILY PROTEIN"/>
    <property type="match status" value="1"/>
</dbReference>
<comment type="caution">
    <text evidence="1">The sequence shown here is derived from an EMBL/GenBank/DDBJ whole genome shotgun (WGS) entry which is preliminary data.</text>
</comment>
<dbReference type="GO" id="GO:0009507">
    <property type="term" value="C:chloroplast"/>
    <property type="evidence" value="ECO:0007669"/>
    <property type="project" value="TreeGrafter"/>
</dbReference>
<dbReference type="InterPro" id="IPR006311">
    <property type="entry name" value="TAT_signal"/>
</dbReference>
<gene>
    <name evidence="1" type="ORF">COHA_008261</name>
</gene>